<name>A0A372NXF1_9SPHI</name>
<dbReference type="RefSeq" id="WP_117389912.1">
    <property type="nucleotide sequence ID" value="NZ_QWDC01000001.1"/>
</dbReference>
<accession>A0A372NXF1</accession>
<keyword evidence="2" id="KW-1185">Reference proteome</keyword>
<dbReference type="OrthoDB" id="666398at2"/>
<dbReference type="AlphaFoldDB" id="A0A372NXF1"/>
<reference evidence="1 2" key="1">
    <citation type="submission" date="2018-08" db="EMBL/GenBank/DDBJ databases">
        <title>Mucilaginibacter sp. MYSH2.</title>
        <authorList>
            <person name="Seo T."/>
        </authorList>
    </citation>
    <scope>NUCLEOTIDE SEQUENCE [LARGE SCALE GENOMIC DNA]</scope>
    <source>
        <strain evidence="1 2">MYSH2</strain>
    </source>
</reference>
<evidence type="ECO:0000313" key="2">
    <source>
        <dbReference type="Proteomes" id="UP000264217"/>
    </source>
</evidence>
<protein>
    <submittedName>
        <fullName evidence="1">Uncharacterized protein</fullName>
    </submittedName>
</protein>
<evidence type="ECO:0000313" key="1">
    <source>
        <dbReference type="EMBL" id="RFZ94349.1"/>
    </source>
</evidence>
<dbReference type="Proteomes" id="UP000264217">
    <property type="component" value="Unassembled WGS sequence"/>
</dbReference>
<dbReference type="PROSITE" id="PS51257">
    <property type="entry name" value="PROKAR_LIPOPROTEIN"/>
    <property type="match status" value="1"/>
</dbReference>
<comment type="caution">
    <text evidence="1">The sequence shown here is derived from an EMBL/GenBank/DDBJ whole genome shotgun (WGS) entry which is preliminary data.</text>
</comment>
<sequence length="169" mass="18800">MKRISLAILTICLLFVACKKDENQTKIDESRKKWQSFKASVSNSYSYTVPFGSWTGSFLETTITVQNGKVIERAFKAGNQEQSSPNLIVTKSWTETGAEIGTHDDYAAKPITLDQIYAEAPSMINVSKEKNDIYFSVDDRGLISSVGYVPKGCQDDCFNGIHIKDIKAL</sequence>
<dbReference type="EMBL" id="QWDC01000001">
    <property type="protein sequence ID" value="RFZ94349.1"/>
    <property type="molecule type" value="Genomic_DNA"/>
</dbReference>
<gene>
    <name evidence="1" type="ORF">D0C36_01980</name>
</gene>
<organism evidence="1 2">
    <name type="scientific">Mucilaginibacter conchicola</name>
    <dbReference type="NCBI Taxonomy" id="2303333"/>
    <lineage>
        <taxon>Bacteria</taxon>
        <taxon>Pseudomonadati</taxon>
        <taxon>Bacteroidota</taxon>
        <taxon>Sphingobacteriia</taxon>
        <taxon>Sphingobacteriales</taxon>
        <taxon>Sphingobacteriaceae</taxon>
        <taxon>Mucilaginibacter</taxon>
    </lineage>
</organism>
<proteinExistence type="predicted"/>